<feature type="region of interest" description="Disordered" evidence="5">
    <location>
        <begin position="135"/>
        <end position="155"/>
    </location>
</feature>
<dbReference type="InterPro" id="IPR018122">
    <property type="entry name" value="TF_fork_head_CS_1"/>
</dbReference>
<dbReference type="InterPro" id="IPR036388">
    <property type="entry name" value="WH-like_DNA-bd_sf"/>
</dbReference>
<dbReference type="Gene3D" id="1.10.10.10">
    <property type="entry name" value="Winged helix-like DNA-binding domain superfamily/Winged helix DNA-binding domain"/>
    <property type="match status" value="1"/>
</dbReference>
<dbReference type="Proteomes" id="UP000324629">
    <property type="component" value="Unassembled WGS sequence"/>
</dbReference>
<dbReference type="Pfam" id="PF00250">
    <property type="entry name" value="Forkhead"/>
    <property type="match status" value="1"/>
</dbReference>
<keyword evidence="3 4" id="KW-0539">Nucleus</keyword>
<feature type="region of interest" description="Disordered" evidence="5">
    <location>
        <begin position="421"/>
        <end position="459"/>
    </location>
</feature>
<feature type="compositionally biased region" description="Basic and acidic residues" evidence="5">
    <location>
        <begin position="494"/>
        <end position="523"/>
    </location>
</feature>
<feature type="region of interest" description="Disordered" evidence="5">
    <location>
        <begin position="74"/>
        <end position="101"/>
    </location>
</feature>
<dbReference type="FunFam" id="1.10.10.10:FF:000071">
    <property type="entry name" value="Forkhead box F1"/>
    <property type="match status" value="1"/>
</dbReference>
<dbReference type="GO" id="GO:0000981">
    <property type="term" value="F:DNA-binding transcription factor activity, RNA polymerase II-specific"/>
    <property type="evidence" value="ECO:0007669"/>
    <property type="project" value="TreeGrafter"/>
</dbReference>
<keyword evidence="2 4" id="KW-0238">DNA-binding</keyword>
<dbReference type="CDD" id="cd20020">
    <property type="entry name" value="FH_FOXF"/>
    <property type="match status" value="1"/>
</dbReference>
<feature type="compositionally biased region" description="Polar residues" evidence="5">
    <location>
        <begin position="422"/>
        <end position="440"/>
    </location>
</feature>
<evidence type="ECO:0000313" key="7">
    <source>
        <dbReference type="EMBL" id="KAA3677192.1"/>
    </source>
</evidence>
<dbReference type="PROSITE" id="PS00658">
    <property type="entry name" value="FORK_HEAD_2"/>
    <property type="match status" value="1"/>
</dbReference>
<evidence type="ECO:0000313" key="8">
    <source>
        <dbReference type="Proteomes" id="UP000324629"/>
    </source>
</evidence>
<dbReference type="GO" id="GO:0005634">
    <property type="term" value="C:nucleus"/>
    <property type="evidence" value="ECO:0007669"/>
    <property type="project" value="UniProtKB-SubCell"/>
</dbReference>
<protein>
    <recommendedName>
        <fullName evidence="6">Fork-head domain-containing protein</fullName>
    </recommendedName>
</protein>
<dbReference type="SMART" id="SM00339">
    <property type="entry name" value="FH"/>
    <property type="match status" value="1"/>
</dbReference>
<feature type="compositionally biased region" description="Low complexity" evidence="5">
    <location>
        <begin position="74"/>
        <end position="83"/>
    </location>
</feature>
<evidence type="ECO:0000256" key="3">
    <source>
        <dbReference type="ARBA" id="ARBA00023242"/>
    </source>
</evidence>
<dbReference type="EMBL" id="QNGE01001620">
    <property type="protein sequence ID" value="KAA3677192.1"/>
    <property type="molecule type" value="Genomic_DNA"/>
</dbReference>
<dbReference type="GO" id="GO:0009887">
    <property type="term" value="P:animal organ morphogenesis"/>
    <property type="evidence" value="ECO:0007669"/>
    <property type="project" value="TreeGrafter"/>
</dbReference>
<comment type="subcellular location">
    <subcellularLocation>
        <location evidence="1 4">Nucleus</location>
    </subcellularLocation>
</comment>
<feature type="compositionally biased region" description="Low complexity" evidence="5">
    <location>
        <begin position="1120"/>
        <end position="1142"/>
    </location>
</feature>
<feature type="compositionally biased region" description="Low complexity" evidence="5">
    <location>
        <begin position="92"/>
        <end position="101"/>
    </location>
</feature>
<dbReference type="InterPro" id="IPR030456">
    <property type="entry name" value="TF_fork_head_CS_2"/>
</dbReference>
<comment type="caution">
    <text evidence="7">The sequence shown here is derived from an EMBL/GenBank/DDBJ whole genome shotgun (WGS) entry which is preliminary data.</text>
</comment>
<evidence type="ECO:0000256" key="1">
    <source>
        <dbReference type="ARBA" id="ARBA00004123"/>
    </source>
</evidence>
<dbReference type="InterPro" id="IPR051770">
    <property type="entry name" value="Forkhead_box_regulator"/>
</dbReference>
<reference evidence="7 8" key="1">
    <citation type="journal article" date="2019" name="Gigascience">
        <title>Whole-genome sequence of the oriental lung fluke Paragonimus westermani.</title>
        <authorList>
            <person name="Oey H."/>
            <person name="Zakrzewski M."/>
            <person name="Narain K."/>
            <person name="Devi K.R."/>
            <person name="Agatsuma T."/>
            <person name="Nawaratna S."/>
            <person name="Gobert G.N."/>
            <person name="Jones M.K."/>
            <person name="Ragan M.A."/>
            <person name="McManus D.P."/>
            <person name="Krause L."/>
        </authorList>
    </citation>
    <scope>NUCLEOTIDE SEQUENCE [LARGE SCALE GENOMIC DNA]</scope>
    <source>
        <strain evidence="7 8">IND2009</strain>
    </source>
</reference>
<evidence type="ECO:0000259" key="6">
    <source>
        <dbReference type="PROSITE" id="PS50039"/>
    </source>
</evidence>
<proteinExistence type="predicted"/>
<feature type="region of interest" description="Disordered" evidence="5">
    <location>
        <begin position="1117"/>
        <end position="1148"/>
    </location>
</feature>
<evidence type="ECO:0000256" key="2">
    <source>
        <dbReference type="ARBA" id="ARBA00023125"/>
    </source>
</evidence>
<dbReference type="InterPro" id="IPR036390">
    <property type="entry name" value="WH_DNA-bd_sf"/>
</dbReference>
<dbReference type="PROSITE" id="PS50039">
    <property type="entry name" value="FORK_HEAD_3"/>
    <property type="match status" value="1"/>
</dbReference>
<feature type="region of interest" description="Disordered" evidence="5">
    <location>
        <begin position="1290"/>
        <end position="1309"/>
    </location>
</feature>
<evidence type="ECO:0000256" key="4">
    <source>
        <dbReference type="PROSITE-ProRule" id="PRU00089"/>
    </source>
</evidence>
<feature type="region of interest" description="Disordered" evidence="5">
    <location>
        <begin position="846"/>
        <end position="867"/>
    </location>
</feature>
<sequence length="1309" mass="142131">MADNFHAAASMFYPPYTNTDMSHFRQLTSKLIIPSSNFPSPSFSCSSLQGMENGTYSLDSLNALEDFSAHYLQQQQQQTLSEHQQQHRQQQEHLQQQSHLHQRTQTYMLPVPTYRLPTELDPAHTALIRGVPLEHSDMHHPHTNNIPPPEATSSPEILSGPSVPYESTGEAVHWPKDISELGDVIHNSNWPTASTPRSPPTLEVVHPNHTDPSDATVYFDQLATYAVTLHRTDSESIDFPANSYCYDQRAGHPIDSDCTKTLSPFRNNQPDRSSPQPTWMLKQCVPQTSVAVPSGHTILNNHCMTGDATELAAVDNYHSQLPIMMSYLNNSARPDYPTTICSSTQSSPVQTQLVDTTANLSSYQTSPVDSSSDPCGTTLSMERTSGYHSHFDPGSTGTVAIGSVLSSLDGRLFQTLARMDPATSQENSIHNCPSPNSTELSTQHQHHHQQPSTTTPTARVVNVGYPSVTTVPVECTNMDHSPPAHVTQYVSHSEGVHGEELSEDGKQSTRADYADSLQSDRTEQPSATEGSEMCTKSISDTGTDTTEGGKKPNANRRSEKPPFSYIALIAMAIKASPAKQCTLSEIYQYLYTQFAFFRGQYTGWKNSVRHNLSLNEVFIKLPKGMGRPGKGHYWTIDPAAEYMFQDGASRRRPRGFRRKCGTAVAAAVAANMSTNGYGHVTYNGSTNNSMNSAYKFPQTHFPGIGLGSLNSENFAKEMTPFFIPGNRMLNCSDIRHDVLPSLSNSGLGLHAGMGTALLNLGTAGQVEHDELGPSSSSSLDSIFSLRTNLNGLSHTIGTTSCALSGNPRFGQTSMDTFKTLVTSCSSPSIHKNTKVITHPNHSPFTSADCGSVLPPGPSDTLEFQSTTQVSESQFSTIPPSSSSTYQLPSLYQAITFGISQTASNGSSSNQTQTNHIYGIPTVDANNAGIDVPYPYGIRPGYEQFMVSDTLSTTSEDMTSEEVSKARAYSMALRSEHNTLLGRTSQEHLIHPSVSPYLGHKMDRINHTNPYLVNTWVDREDKQPGWSYNSADGLEPNNGDTRINPVTIPEGQKSAETGSSPLLNAMLSQTPGSEPSLVSNHSWSASKLAAMAASYGVALNRAPKISVCGLSSAVNTSTGNTTTALSSPSSSSSSCAHSPTPTSYTGATIPSPTNVPSFCATVFSDPTINTVTSGNQGSAVERARTMLNSLTQHLQTKMIDSNYPDPSLSCPPRQHRCATDVSQGSLRVTAASPETQLYGLPFNNTRNGLVMSRKLTGTIIKRYHSRTKTWIVYITRWSSITDLSIRMRSGEPDGTALVYPSTRPANQSVD</sequence>
<feature type="compositionally biased region" description="Polar residues" evidence="5">
    <location>
        <begin position="524"/>
        <end position="539"/>
    </location>
</feature>
<feature type="region of interest" description="Disordered" evidence="5">
    <location>
        <begin position="491"/>
        <end position="558"/>
    </location>
</feature>
<dbReference type="PANTHER" id="PTHR46262">
    <property type="entry name" value="FORKHEAD BOX PROTEIN BINIOU"/>
    <property type="match status" value="1"/>
</dbReference>
<keyword evidence="8" id="KW-1185">Reference proteome</keyword>
<evidence type="ECO:0000256" key="5">
    <source>
        <dbReference type="SAM" id="MobiDB-lite"/>
    </source>
</evidence>
<dbReference type="GO" id="GO:0000978">
    <property type="term" value="F:RNA polymerase II cis-regulatory region sequence-specific DNA binding"/>
    <property type="evidence" value="ECO:0007669"/>
    <property type="project" value="TreeGrafter"/>
</dbReference>
<feature type="domain" description="Fork-head" evidence="6">
    <location>
        <begin position="560"/>
        <end position="654"/>
    </location>
</feature>
<accession>A0A5J4NNS2</accession>
<dbReference type="SUPFAM" id="SSF46785">
    <property type="entry name" value="Winged helix' DNA-binding domain"/>
    <property type="match status" value="1"/>
</dbReference>
<dbReference type="PRINTS" id="PR00053">
    <property type="entry name" value="FORKHEAD"/>
</dbReference>
<dbReference type="InterPro" id="IPR001766">
    <property type="entry name" value="Fork_head_dom"/>
</dbReference>
<dbReference type="PROSITE" id="PS00657">
    <property type="entry name" value="FORK_HEAD_1"/>
    <property type="match status" value="1"/>
</dbReference>
<organism evidence="7 8">
    <name type="scientific">Paragonimus westermani</name>
    <dbReference type="NCBI Taxonomy" id="34504"/>
    <lineage>
        <taxon>Eukaryota</taxon>
        <taxon>Metazoa</taxon>
        <taxon>Spiralia</taxon>
        <taxon>Lophotrochozoa</taxon>
        <taxon>Platyhelminthes</taxon>
        <taxon>Trematoda</taxon>
        <taxon>Digenea</taxon>
        <taxon>Plagiorchiida</taxon>
        <taxon>Troglotremata</taxon>
        <taxon>Troglotrematidae</taxon>
        <taxon>Paragonimus</taxon>
    </lineage>
</organism>
<dbReference type="PANTHER" id="PTHR46262:SF2">
    <property type="entry name" value="FORKHEAD BOX PROTEIN BINIOU"/>
    <property type="match status" value="1"/>
</dbReference>
<feature type="DNA-binding region" description="Fork-head" evidence="4">
    <location>
        <begin position="560"/>
        <end position="654"/>
    </location>
</feature>
<name>A0A5J4NNS2_9TREM</name>
<gene>
    <name evidence="7" type="ORF">DEA37_0004206</name>
</gene>